<feature type="domain" description="Peptidase S1" evidence="2">
    <location>
        <begin position="211"/>
        <end position="474"/>
    </location>
</feature>
<dbReference type="PROSITE" id="PS50240">
    <property type="entry name" value="TRYPSIN_DOM"/>
    <property type="match status" value="1"/>
</dbReference>
<dbReference type="SUPFAM" id="SSF50494">
    <property type="entry name" value="Trypsin-like serine proteases"/>
    <property type="match status" value="1"/>
</dbReference>
<dbReference type="Gene3D" id="2.60.40.2030">
    <property type="match status" value="1"/>
</dbReference>
<dbReference type="InterPro" id="IPR013783">
    <property type="entry name" value="Ig-like_fold"/>
</dbReference>
<dbReference type="PANTHER" id="PTHR36234">
    <property type="entry name" value="LYSYL ENDOPEPTIDASE"/>
    <property type="match status" value="1"/>
</dbReference>
<protein>
    <recommendedName>
        <fullName evidence="2">Peptidase S1 domain-containing protein</fullName>
    </recommendedName>
</protein>
<dbReference type="InterPro" id="IPR001254">
    <property type="entry name" value="Trypsin_dom"/>
</dbReference>
<dbReference type="InterPro" id="IPR009003">
    <property type="entry name" value="Peptidase_S1_PA"/>
</dbReference>
<gene>
    <name evidence="3" type="ORF">GCM10007100_28830</name>
</gene>
<keyword evidence="4" id="KW-1185">Reference proteome</keyword>
<dbReference type="InterPro" id="IPR043504">
    <property type="entry name" value="Peptidase_S1_PA_chymotrypsin"/>
</dbReference>
<dbReference type="GO" id="GO:0005509">
    <property type="term" value="F:calcium ion binding"/>
    <property type="evidence" value="ECO:0007669"/>
    <property type="project" value="InterPro"/>
</dbReference>
<organism evidence="3 4">
    <name type="scientific">Roseibacillus persicicus</name>
    <dbReference type="NCBI Taxonomy" id="454148"/>
    <lineage>
        <taxon>Bacteria</taxon>
        <taxon>Pseudomonadati</taxon>
        <taxon>Verrucomicrobiota</taxon>
        <taxon>Verrucomicrobiia</taxon>
        <taxon>Verrucomicrobiales</taxon>
        <taxon>Verrucomicrobiaceae</taxon>
        <taxon>Roseibacillus</taxon>
    </lineage>
</organism>
<dbReference type="PANTHER" id="PTHR36234:SF5">
    <property type="entry name" value="LYSYL ENDOPEPTIDASE"/>
    <property type="match status" value="1"/>
</dbReference>
<dbReference type="Pfam" id="PF05345">
    <property type="entry name" value="He_PIG"/>
    <property type="match status" value="1"/>
</dbReference>
<dbReference type="GO" id="GO:0004252">
    <property type="term" value="F:serine-type endopeptidase activity"/>
    <property type="evidence" value="ECO:0007669"/>
    <property type="project" value="InterPro"/>
</dbReference>
<comment type="caution">
    <text evidence="3">The sequence shown here is derived from an EMBL/GenBank/DDBJ whole genome shotgun (WGS) entry which is preliminary data.</text>
</comment>
<dbReference type="PROSITE" id="PS00134">
    <property type="entry name" value="TRYPSIN_HIS"/>
    <property type="match status" value="1"/>
</dbReference>
<dbReference type="AlphaFoldDB" id="A0A918TRC5"/>
<dbReference type="InterPro" id="IPR038081">
    <property type="entry name" value="CalX-like_sf"/>
</dbReference>
<dbReference type="RefSeq" id="WP_189571222.1">
    <property type="nucleotide sequence ID" value="NZ_BMXI01000012.1"/>
</dbReference>
<name>A0A918TRC5_9BACT</name>
<evidence type="ECO:0000313" key="4">
    <source>
        <dbReference type="Proteomes" id="UP000644507"/>
    </source>
</evidence>
<dbReference type="Gene3D" id="2.60.40.10">
    <property type="entry name" value="Immunoglobulins"/>
    <property type="match status" value="1"/>
</dbReference>
<dbReference type="InterPro" id="IPR015919">
    <property type="entry name" value="Cadherin-like_sf"/>
</dbReference>
<proteinExistence type="predicted"/>
<evidence type="ECO:0000259" key="2">
    <source>
        <dbReference type="PROSITE" id="PS50240"/>
    </source>
</evidence>
<dbReference type="InterPro" id="IPR018114">
    <property type="entry name" value="TRYPSIN_HIS"/>
</dbReference>
<accession>A0A918TRC5</accession>
<evidence type="ECO:0000256" key="1">
    <source>
        <dbReference type="SAM" id="MobiDB-lite"/>
    </source>
</evidence>
<dbReference type="SUPFAM" id="SSF49313">
    <property type="entry name" value="Cadherin-like"/>
    <property type="match status" value="1"/>
</dbReference>
<dbReference type="GO" id="GO:0016020">
    <property type="term" value="C:membrane"/>
    <property type="evidence" value="ECO:0007669"/>
    <property type="project" value="InterPro"/>
</dbReference>
<dbReference type="EMBL" id="BMXI01000012">
    <property type="protein sequence ID" value="GHC59813.1"/>
    <property type="molecule type" value="Genomic_DNA"/>
</dbReference>
<evidence type="ECO:0000313" key="3">
    <source>
        <dbReference type="EMBL" id="GHC59813.1"/>
    </source>
</evidence>
<dbReference type="GO" id="GO:0006508">
    <property type="term" value="P:proteolysis"/>
    <property type="evidence" value="ECO:0007669"/>
    <property type="project" value="InterPro"/>
</dbReference>
<dbReference type="Pfam" id="PF00089">
    <property type="entry name" value="Trypsin"/>
    <property type="match status" value="1"/>
</dbReference>
<dbReference type="Proteomes" id="UP000644507">
    <property type="component" value="Unassembled WGS sequence"/>
</dbReference>
<reference evidence="3" key="1">
    <citation type="journal article" date="2014" name="Int. J. Syst. Evol. Microbiol.">
        <title>Complete genome sequence of Corynebacterium casei LMG S-19264T (=DSM 44701T), isolated from a smear-ripened cheese.</title>
        <authorList>
            <consortium name="US DOE Joint Genome Institute (JGI-PGF)"/>
            <person name="Walter F."/>
            <person name="Albersmeier A."/>
            <person name="Kalinowski J."/>
            <person name="Ruckert C."/>
        </authorList>
    </citation>
    <scope>NUCLEOTIDE SEQUENCE</scope>
    <source>
        <strain evidence="3">KCTC 12988</strain>
    </source>
</reference>
<reference evidence="3" key="2">
    <citation type="submission" date="2020-09" db="EMBL/GenBank/DDBJ databases">
        <authorList>
            <person name="Sun Q."/>
            <person name="Kim S."/>
        </authorList>
    </citation>
    <scope>NUCLEOTIDE SEQUENCE</scope>
    <source>
        <strain evidence="3">KCTC 12988</strain>
    </source>
</reference>
<feature type="region of interest" description="Disordered" evidence="1">
    <location>
        <begin position="23"/>
        <end position="66"/>
    </location>
</feature>
<sequence length="1144" mass="122572">MRRLSALFLLLIGLAVFLSWPRSQSGSSIPLSEAGRKSPTTKTSSEADRRAYRSSAAGSGPSEVSRLELPAPDIDALLAEAKERDAKKLPFRFATPIPINRSSSQLAEWKFENGYATWELEISAPQAESLNFAFQKYHMPPGGKLTLQAANSEEFITFTSRDNDEHGELWTPILTSDTVRMAARVPLALLSELRLSLGAVNYGFRKQGSGKIGGDLSGNCNVDVVCDASDLPFGAMIEAYRDQIRSVGAYTLNGLDTCTGALINNVEGDCTPYFLTAAHCGITQFNSPSVVVYWNFENSTCRQPGSVASGSAGDGDLTVFNSGAILRAKSGSSDMCLIELDDPVNPDSGAYFAGWNRSPSAPSEAVGIHHPRVAEKRISFEFDPLTITDYYEDTTDSNRFYLRVAAWDHGTTEQGSSGSPLFDGSGRIVGQLYGGLASCNTSNRPDWYGHFYRSWTGGGSPSSQLSTWLAPDGSSPMTWDGRDLEVSILVDEIAVVEGDSGTTTATLEFELSQASSEPVSFTISTAGGSATAGLDYLDPGSQSITITPPQTSATMDITINPDSEPEENERILFAFSNISGACNITEPFSLVIANDDFITPEISGDLNAGGNVGSSFLYQTEALNTPTSYSLTGQPAGMSVDTQSGEISWPSPILGEYTFTLTAANPAGSDNETFTVIIEKSLLKFAFEVPLSVDMTGDTDLCLAQTEESFDGEDAIALANTDDSSNTALIFTVDGPDELTFWWKASTEHLFDTFSCSLDSSQVASISGETGWHPVSLEIPAGTHTITYRLVRDDGADGGENTVWLDRFTLRSLADPVFTQPTTIPVESGTESAILLSTHFPNNTIDPEPLPNGWIFQSDSHLRGAATAPFDFTATSTNSAGASSRLFTVSPFSPSTSLETALDLSGMPVRNGSPGFAPQASLFITGGSAARSAEIGDEQRAEMSAFVMGPGTLRFHWLVSSEGSYDLAYTLVNGRQIAARSGTSSWTEVTVPLEAGRNEVTWLYLKDESISENEDAVFIDNVRLDGYAKWVIDQGLSPFSLPPGSGIDGDDNPGLMEYAVGLSPNLAEPTHAPEWTGSRGDFTLSTPLNDTAVDVTIQLQRSSDLTENSWLTLGEVSDPTTSILSVSDNSADPESFYRLRITTP</sequence>
<dbReference type="Gene3D" id="2.40.10.10">
    <property type="entry name" value="Trypsin-like serine proteases"/>
    <property type="match status" value="2"/>
</dbReference>
<dbReference type="SUPFAM" id="SSF141072">
    <property type="entry name" value="CalX-like"/>
    <property type="match status" value="1"/>
</dbReference>